<gene>
    <name evidence="2" type="ORF">ABID47_002154</name>
</gene>
<evidence type="ECO:0000256" key="1">
    <source>
        <dbReference type="SAM" id="MobiDB-lite"/>
    </source>
</evidence>
<evidence type="ECO:0000313" key="2">
    <source>
        <dbReference type="EMBL" id="MET3545543.1"/>
    </source>
</evidence>
<organism evidence="2 3">
    <name type="scientific">Paenibacillus favisporus</name>
    <dbReference type="NCBI Taxonomy" id="221028"/>
    <lineage>
        <taxon>Bacteria</taxon>
        <taxon>Bacillati</taxon>
        <taxon>Bacillota</taxon>
        <taxon>Bacilli</taxon>
        <taxon>Bacillales</taxon>
        <taxon>Paenibacillaceae</taxon>
        <taxon>Paenibacillus</taxon>
    </lineage>
</organism>
<keyword evidence="3" id="KW-1185">Reference proteome</keyword>
<feature type="region of interest" description="Disordered" evidence="1">
    <location>
        <begin position="260"/>
        <end position="286"/>
    </location>
</feature>
<dbReference type="EMBL" id="JBEPLV010000002">
    <property type="protein sequence ID" value="MET3545543.1"/>
    <property type="molecule type" value="Genomic_DNA"/>
</dbReference>
<sequence length="286" mass="31024">MASTIRVVGIFTNGARSSATAEERQARFNNDLTLANAAWGTGFAPGVSCGLRFASLRIFYHPDVTIDASTVSNVNDPRVANLITQARNTLNDATAIYVVYLSGDSLSPGSIGNGGPEFTFFRSTTDYGLIGRVVLSGRAIDTYAFAHEAGHVLFGRFLDNSNPGSFTINDPSNPGSAHSNNPQNLMYPIIPSSDPIINSAQCSVAKQSKVIAQNAASSYLKNKKLGSARKKNNRPMVKKLNNTLTAKMRRMKPDVSRRRRTAKAISKARKPCCRPAANRRRTLKSR</sequence>
<protein>
    <submittedName>
        <fullName evidence="2">Uncharacterized protein</fullName>
    </submittedName>
</protein>
<comment type="caution">
    <text evidence="2">The sequence shown here is derived from an EMBL/GenBank/DDBJ whole genome shotgun (WGS) entry which is preliminary data.</text>
</comment>
<dbReference type="Proteomes" id="UP001549098">
    <property type="component" value="Unassembled WGS sequence"/>
</dbReference>
<dbReference type="RefSeq" id="WP_354496506.1">
    <property type="nucleotide sequence ID" value="NZ_JBEPLV010000002.1"/>
</dbReference>
<evidence type="ECO:0000313" key="3">
    <source>
        <dbReference type="Proteomes" id="UP001549098"/>
    </source>
</evidence>
<name>A0ABV2F1A1_9BACL</name>
<proteinExistence type="predicted"/>
<accession>A0ABV2F1A1</accession>
<reference evidence="2 3" key="1">
    <citation type="submission" date="2024-06" db="EMBL/GenBank/DDBJ databases">
        <title>Genomic Encyclopedia of Type Strains, Phase IV (KMG-IV): sequencing the most valuable type-strain genomes for metagenomic binning, comparative biology and taxonomic classification.</title>
        <authorList>
            <person name="Goeker M."/>
        </authorList>
    </citation>
    <scope>NUCLEOTIDE SEQUENCE [LARGE SCALE GENOMIC DNA]</scope>
    <source>
        <strain evidence="2 3">DSM 17253</strain>
    </source>
</reference>